<dbReference type="Proteomes" id="UP000076603">
    <property type="component" value="Unassembled WGS sequence"/>
</dbReference>
<dbReference type="STRING" id="1121326.CLMAG_23660"/>
<feature type="transmembrane region" description="Helical" evidence="8">
    <location>
        <begin position="179"/>
        <end position="206"/>
    </location>
</feature>
<reference evidence="9 10" key="1">
    <citation type="submission" date="2016-04" db="EMBL/GenBank/DDBJ databases">
        <title>Genome sequence of Clostridium magnum DSM 2767.</title>
        <authorList>
            <person name="Poehlein A."/>
            <person name="Uhlig R."/>
            <person name="Fischer R."/>
            <person name="Bahl H."/>
            <person name="Daniel R."/>
        </authorList>
    </citation>
    <scope>NUCLEOTIDE SEQUENCE [LARGE SCALE GENOMIC DNA]</scope>
    <source>
        <strain evidence="9 10">DSM 2767</strain>
    </source>
</reference>
<evidence type="ECO:0000256" key="5">
    <source>
        <dbReference type="ARBA" id="ARBA00022692"/>
    </source>
</evidence>
<feature type="transmembrane region" description="Helical" evidence="8">
    <location>
        <begin position="40"/>
        <end position="60"/>
    </location>
</feature>
<feature type="transmembrane region" description="Helical" evidence="8">
    <location>
        <begin position="81"/>
        <end position="105"/>
    </location>
</feature>
<dbReference type="OrthoDB" id="1675410at2"/>
<evidence type="ECO:0000256" key="6">
    <source>
        <dbReference type="ARBA" id="ARBA00022989"/>
    </source>
</evidence>
<keyword evidence="7 8" id="KW-0472">Membrane</keyword>
<feature type="transmembrane region" description="Helical" evidence="8">
    <location>
        <begin position="147"/>
        <end position="167"/>
    </location>
</feature>
<evidence type="ECO:0000313" key="9">
    <source>
        <dbReference type="EMBL" id="KZL92552.1"/>
    </source>
</evidence>
<feature type="transmembrane region" description="Helical" evidence="8">
    <location>
        <begin position="306"/>
        <end position="322"/>
    </location>
</feature>
<dbReference type="GO" id="GO:0016020">
    <property type="term" value="C:membrane"/>
    <property type="evidence" value="ECO:0007669"/>
    <property type="project" value="UniProtKB-SubCell"/>
</dbReference>
<feature type="transmembrane region" description="Helical" evidence="8">
    <location>
        <begin position="334"/>
        <end position="358"/>
    </location>
</feature>
<dbReference type="PATRIC" id="fig|1121326.3.peg.2363"/>
<dbReference type="Pfam" id="PF03845">
    <property type="entry name" value="Spore_permease"/>
    <property type="match status" value="1"/>
</dbReference>
<evidence type="ECO:0000256" key="2">
    <source>
        <dbReference type="ARBA" id="ARBA00007998"/>
    </source>
</evidence>
<protein>
    <submittedName>
        <fullName evidence="9">Spore germination protein YndE</fullName>
    </submittedName>
</protein>
<keyword evidence="10" id="KW-1185">Reference proteome</keyword>
<dbReference type="PANTHER" id="PTHR34975:SF2">
    <property type="entry name" value="SPORE GERMINATION PROTEIN A2"/>
    <property type="match status" value="1"/>
</dbReference>
<feature type="transmembrane region" description="Helical" evidence="8">
    <location>
        <begin position="269"/>
        <end position="294"/>
    </location>
</feature>
<evidence type="ECO:0000256" key="4">
    <source>
        <dbReference type="ARBA" id="ARBA00022544"/>
    </source>
</evidence>
<gene>
    <name evidence="9" type="primary">yndE_6</name>
    <name evidence="9" type="ORF">CLMAG_23660</name>
</gene>
<evidence type="ECO:0000256" key="3">
    <source>
        <dbReference type="ARBA" id="ARBA00022448"/>
    </source>
</evidence>
<evidence type="ECO:0000313" key="10">
    <source>
        <dbReference type="Proteomes" id="UP000076603"/>
    </source>
</evidence>
<dbReference type="AlphaFoldDB" id="A0A161YP66"/>
<dbReference type="RefSeq" id="WP_139264272.1">
    <property type="nucleotide sequence ID" value="NZ_FQXL01000036.1"/>
</dbReference>
<feature type="transmembrane region" description="Helical" evidence="8">
    <location>
        <begin position="117"/>
        <end position="135"/>
    </location>
</feature>
<dbReference type="GO" id="GO:0009847">
    <property type="term" value="P:spore germination"/>
    <property type="evidence" value="ECO:0007669"/>
    <property type="project" value="InterPro"/>
</dbReference>
<dbReference type="InterPro" id="IPR004761">
    <property type="entry name" value="Spore_GerAB"/>
</dbReference>
<accession>A0A161YP66</accession>
<name>A0A161YP66_9CLOT</name>
<evidence type="ECO:0000256" key="8">
    <source>
        <dbReference type="SAM" id="Phobius"/>
    </source>
</evidence>
<organism evidence="9 10">
    <name type="scientific">Clostridium magnum DSM 2767</name>
    <dbReference type="NCBI Taxonomy" id="1121326"/>
    <lineage>
        <taxon>Bacteria</taxon>
        <taxon>Bacillati</taxon>
        <taxon>Bacillota</taxon>
        <taxon>Clostridia</taxon>
        <taxon>Eubacteriales</taxon>
        <taxon>Clostridiaceae</taxon>
        <taxon>Clostridium</taxon>
    </lineage>
</organism>
<keyword evidence="4" id="KW-0309">Germination</keyword>
<evidence type="ECO:0000256" key="7">
    <source>
        <dbReference type="ARBA" id="ARBA00023136"/>
    </source>
</evidence>
<comment type="caution">
    <text evidence="9">The sequence shown here is derived from an EMBL/GenBank/DDBJ whole genome shotgun (WGS) entry which is preliminary data.</text>
</comment>
<keyword evidence="6 8" id="KW-1133">Transmembrane helix</keyword>
<dbReference type="EMBL" id="LWAE01000002">
    <property type="protein sequence ID" value="KZL92552.1"/>
    <property type="molecule type" value="Genomic_DNA"/>
</dbReference>
<proteinExistence type="inferred from homology"/>
<comment type="similarity">
    <text evidence="2">Belongs to the amino acid-polyamine-organocation (APC) superfamily. Spore germination protein (SGP) (TC 2.A.3.9) family.</text>
</comment>
<comment type="subcellular location">
    <subcellularLocation>
        <location evidence="1">Membrane</location>
        <topology evidence="1">Multi-pass membrane protein</topology>
    </subcellularLocation>
</comment>
<dbReference type="NCBIfam" id="TIGR00912">
    <property type="entry name" value="2A0309"/>
    <property type="match status" value="1"/>
</dbReference>
<keyword evidence="3" id="KW-0813">Transport</keyword>
<evidence type="ECO:0000256" key="1">
    <source>
        <dbReference type="ARBA" id="ARBA00004141"/>
    </source>
</evidence>
<sequence length="365" mass="40196">MANKEIISSNQFVLMLFSIITSFSTLQIPGLLIFHSGRDAWLSVIIAWLLDVLLAIVYAYMGIRFPGENFTQYSITILGKYLGRVVGAMFPIYFLMVASVLMRSISILITNMMLPKTPMEIVLLSGYMLIAYGVRKGIEVIARACQVLSPIYLLSFAILFTLVAPFVKINRLKPQLVEGFYPVLSGSIFILAFIGICIMMGMFIPICNRPQNGFIAKFIAVSIGSAIVCILVVLSIASFGPEQAGNMLNPGLRLAQLVKIGTTIERLEVIWFIIAIGAGIMTSVILVWAFSLGISQIIGLSTYKPIVYPATLIALVLSITSFDSSMDVSNFAFYTYPFIGIFVGTGLEMFLFIMALFLKKRGNTI</sequence>
<keyword evidence="5 8" id="KW-0812">Transmembrane</keyword>
<feature type="transmembrane region" description="Helical" evidence="8">
    <location>
        <begin position="218"/>
        <end position="240"/>
    </location>
</feature>
<feature type="transmembrane region" description="Helical" evidence="8">
    <location>
        <begin position="12"/>
        <end position="34"/>
    </location>
</feature>
<dbReference type="PANTHER" id="PTHR34975">
    <property type="entry name" value="SPORE GERMINATION PROTEIN A2"/>
    <property type="match status" value="1"/>
</dbReference>